<evidence type="ECO:0000313" key="3">
    <source>
        <dbReference type="Proteomes" id="UP000197468"/>
    </source>
</evidence>
<name>A0A246IX50_9BURK</name>
<evidence type="ECO:0000256" key="1">
    <source>
        <dbReference type="SAM" id="MobiDB-lite"/>
    </source>
</evidence>
<accession>A0A246IX50</accession>
<organism evidence="2 3">
    <name type="scientific">Roseateles aquatilis</name>
    <dbReference type="NCBI Taxonomy" id="431061"/>
    <lineage>
        <taxon>Bacteria</taxon>
        <taxon>Pseudomonadati</taxon>
        <taxon>Pseudomonadota</taxon>
        <taxon>Betaproteobacteria</taxon>
        <taxon>Burkholderiales</taxon>
        <taxon>Sphaerotilaceae</taxon>
        <taxon>Roseateles</taxon>
    </lineage>
</organism>
<dbReference type="InterPro" id="IPR029021">
    <property type="entry name" value="Prot-tyrosine_phosphatase-like"/>
</dbReference>
<protein>
    <submittedName>
        <fullName evidence="2">Uncharacterized protein</fullName>
    </submittedName>
</protein>
<sequence length="411" mass="43621">MPISSTTSAASASIIAGVSSGDIVRKSFAPEHEALWARLNELSRDLPVDGCKARRLAPGSPLGLDGHRIGNDTIVMAAPHNGAANMVNCATMLMDQVVGLVIDLSADARARGALVGRYASPSLDVVHFKAEPAKLPPELPSSVFPTTLCIQTTGVGKTRRKATLSQLRLPGLSAADIDAATLHQLASYCMLQRERHPDRTIVVMCNDGRGVSARLAAAEMLLNLRNRGVLLPEVVPEALLDIARNLRVQRGRGTLSADDLAVLLEMGRDIAKRQPNKPLTKSRPAPPVPVPRTQLPAASTAATPSAAPVLQKVPPKRPGTAPKRVIRPNPSPQHQLPAAASNAPAAKAAADSPHWNARMQGLSDSPPRSRRARNWVLVNPSHLIARITQASSTFVFTPQTSRLDGAKPPQA</sequence>
<feature type="compositionally biased region" description="Low complexity" evidence="1">
    <location>
        <begin position="338"/>
        <end position="350"/>
    </location>
</feature>
<evidence type="ECO:0000313" key="2">
    <source>
        <dbReference type="EMBL" id="OWQ84746.1"/>
    </source>
</evidence>
<reference evidence="2 3" key="1">
    <citation type="journal article" date="2008" name="Int. J. Syst. Evol. Microbiol.">
        <title>Description of Roseateles aquatilis sp. nov. and Roseateles terrae sp. nov., in the class Betaproteobacteria, and emended description of the genus Roseateles.</title>
        <authorList>
            <person name="Gomila M."/>
            <person name="Bowien B."/>
            <person name="Falsen E."/>
            <person name="Moore E.R."/>
            <person name="Lalucat J."/>
        </authorList>
    </citation>
    <scope>NUCLEOTIDE SEQUENCE [LARGE SCALE GENOMIC DNA]</scope>
    <source>
        <strain evidence="2 3">CCUG 48205</strain>
    </source>
</reference>
<comment type="caution">
    <text evidence="2">The sequence shown here is derived from an EMBL/GenBank/DDBJ whole genome shotgun (WGS) entry which is preliminary data.</text>
</comment>
<dbReference type="SUPFAM" id="SSF52799">
    <property type="entry name" value="(Phosphotyrosine protein) phosphatases II"/>
    <property type="match status" value="1"/>
</dbReference>
<feature type="region of interest" description="Disordered" evidence="1">
    <location>
        <begin position="272"/>
        <end position="369"/>
    </location>
</feature>
<keyword evidence="3" id="KW-1185">Reference proteome</keyword>
<dbReference type="AlphaFoldDB" id="A0A246IX50"/>
<dbReference type="EMBL" id="NIOF01000015">
    <property type="protein sequence ID" value="OWQ84746.1"/>
    <property type="molecule type" value="Genomic_DNA"/>
</dbReference>
<proteinExistence type="predicted"/>
<dbReference type="Proteomes" id="UP000197468">
    <property type="component" value="Unassembled WGS sequence"/>
</dbReference>
<gene>
    <name evidence="2" type="ORF">CDN99_23740</name>
</gene>
<feature type="compositionally biased region" description="Low complexity" evidence="1">
    <location>
        <begin position="296"/>
        <end position="308"/>
    </location>
</feature>